<dbReference type="GO" id="GO:0003677">
    <property type="term" value="F:DNA binding"/>
    <property type="evidence" value="ECO:0007669"/>
    <property type="project" value="InterPro"/>
</dbReference>
<dbReference type="Proteomes" id="UP000681720">
    <property type="component" value="Unassembled WGS sequence"/>
</dbReference>
<evidence type="ECO:0000313" key="3">
    <source>
        <dbReference type="EMBL" id="CAF4938527.1"/>
    </source>
</evidence>
<evidence type="ECO:0000256" key="1">
    <source>
        <dbReference type="ARBA" id="ARBA00022598"/>
    </source>
</evidence>
<proteinExistence type="predicted"/>
<reference evidence="3" key="1">
    <citation type="submission" date="2021-02" db="EMBL/GenBank/DDBJ databases">
        <authorList>
            <person name="Nowell W R."/>
        </authorList>
    </citation>
    <scope>NUCLEOTIDE SEQUENCE</scope>
</reference>
<comment type="caution">
    <text evidence="3">The sequence shown here is derived from an EMBL/GenBank/DDBJ whole genome shotgun (WGS) entry which is preliminary data.</text>
</comment>
<dbReference type="GO" id="GO:0006281">
    <property type="term" value="P:DNA repair"/>
    <property type="evidence" value="ECO:0007669"/>
    <property type="project" value="InterPro"/>
</dbReference>
<gene>
    <name evidence="2" type="ORF">BYL167_LOCUS44411</name>
    <name evidence="3" type="ORF">GIL414_LOCUS53692</name>
</gene>
<protein>
    <submittedName>
        <fullName evidence="3">Uncharacterized protein</fullName>
    </submittedName>
</protein>
<dbReference type="GO" id="GO:0003910">
    <property type="term" value="F:DNA ligase (ATP) activity"/>
    <property type="evidence" value="ECO:0007669"/>
    <property type="project" value="InterPro"/>
</dbReference>
<feature type="non-terminal residue" evidence="3">
    <location>
        <position position="1"/>
    </location>
</feature>
<name>A0A8S3CNC5_9BILA</name>
<dbReference type="GO" id="GO:0006310">
    <property type="term" value="P:DNA recombination"/>
    <property type="evidence" value="ECO:0007669"/>
    <property type="project" value="InterPro"/>
</dbReference>
<accession>A0A8S3CNC5</accession>
<evidence type="ECO:0000313" key="4">
    <source>
        <dbReference type="Proteomes" id="UP000681720"/>
    </source>
</evidence>
<keyword evidence="1" id="KW-0436">Ligase</keyword>
<dbReference type="Proteomes" id="UP000681967">
    <property type="component" value="Unassembled WGS sequence"/>
</dbReference>
<dbReference type="EMBL" id="CAJOBH010120558">
    <property type="protein sequence ID" value="CAF4709250.1"/>
    <property type="molecule type" value="Genomic_DNA"/>
</dbReference>
<dbReference type="InterPro" id="IPR036599">
    <property type="entry name" value="DNA_ligase_N_sf"/>
</dbReference>
<dbReference type="Gene3D" id="1.10.3260.10">
    <property type="entry name" value="DNA ligase, ATP-dependent, N-terminal domain"/>
    <property type="match status" value="1"/>
</dbReference>
<sequence>LAQLTREQDQIPLLRKITEKSTVNDLRMFIRLIQKDLVNI</sequence>
<organism evidence="3 4">
    <name type="scientific">Rotaria magnacalcarata</name>
    <dbReference type="NCBI Taxonomy" id="392030"/>
    <lineage>
        <taxon>Eukaryota</taxon>
        <taxon>Metazoa</taxon>
        <taxon>Spiralia</taxon>
        <taxon>Gnathifera</taxon>
        <taxon>Rotifera</taxon>
        <taxon>Eurotatoria</taxon>
        <taxon>Bdelloidea</taxon>
        <taxon>Philodinida</taxon>
        <taxon>Philodinidae</taxon>
        <taxon>Rotaria</taxon>
    </lineage>
</organism>
<dbReference type="AlphaFoldDB" id="A0A8S3CNC5"/>
<evidence type="ECO:0000313" key="2">
    <source>
        <dbReference type="EMBL" id="CAF4709250.1"/>
    </source>
</evidence>
<dbReference type="EMBL" id="CAJOBJ010186618">
    <property type="protein sequence ID" value="CAF4938527.1"/>
    <property type="molecule type" value="Genomic_DNA"/>
</dbReference>